<evidence type="ECO:0000313" key="3">
    <source>
        <dbReference type="Proteomes" id="UP000825799"/>
    </source>
</evidence>
<dbReference type="InterPro" id="IPR050276">
    <property type="entry name" value="MshD_Acetyltransferase"/>
</dbReference>
<dbReference type="PROSITE" id="PS51186">
    <property type="entry name" value="GNAT"/>
    <property type="match status" value="1"/>
</dbReference>
<evidence type="ECO:0000313" key="2">
    <source>
        <dbReference type="EMBL" id="QYO79062.1"/>
    </source>
</evidence>
<dbReference type="InterPro" id="IPR000182">
    <property type="entry name" value="GNAT_dom"/>
</dbReference>
<proteinExistence type="predicted"/>
<gene>
    <name evidence="2" type="ORF">K1X15_10890</name>
</gene>
<dbReference type="SUPFAM" id="SSF55729">
    <property type="entry name" value="Acyl-CoA N-acyltransferases (Nat)"/>
    <property type="match status" value="1"/>
</dbReference>
<protein>
    <submittedName>
        <fullName evidence="2">GNAT family N-acetyltransferase</fullName>
    </submittedName>
</protein>
<dbReference type="Gene3D" id="3.40.630.30">
    <property type="match status" value="1"/>
</dbReference>
<dbReference type="InterPro" id="IPR016181">
    <property type="entry name" value="Acyl_CoA_acyltransferase"/>
</dbReference>
<dbReference type="PANTHER" id="PTHR43617:SF38">
    <property type="entry name" value="N-ACETYLTRANSFERASE DOMAIN-CONTAINING PROTEIN"/>
    <property type="match status" value="1"/>
</dbReference>
<reference evidence="2 3" key="1">
    <citation type="submission" date="2021-08" db="EMBL/GenBank/DDBJ databases">
        <title>Devosia salina sp. nov., isolated from the South China Sea sediment.</title>
        <authorList>
            <person name="Zhou Z."/>
        </authorList>
    </citation>
    <scope>NUCLEOTIDE SEQUENCE [LARGE SCALE GENOMIC DNA]</scope>
    <source>
        <strain evidence="2 3">SCS-3</strain>
    </source>
</reference>
<dbReference type="Pfam" id="PF13508">
    <property type="entry name" value="Acetyltransf_7"/>
    <property type="match status" value="1"/>
</dbReference>
<evidence type="ECO:0000259" key="1">
    <source>
        <dbReference type="PROSITE" id="PS51186"/>
    </source>
</evidence>
<sequence>MDAAAKVLRRSFDDRLPSLAGLHTPEEDLEYFRTHLFRESEMWGAFTGQLVGFIAFAGEWIEQLYILPEWQGMGIGKVLLEIAKVKSRSLRLWTFQQNAPARQFYERHGFVPIEATDGLGNEAKAPDVLYQWIRP</sequence>
<dbReference type="CDD" id="cd04301">
    <property type="entry name" value="NAT_SF"/>
    <property type="match status" value="1"/>
</dbReference>
<dbReference type="EMBL" id="CP080590">
    <property type="protein sequence ID" value="QYO79062.1"/>
    <property type="molecule type" value="Genomic_DNA"/>
</dbReference>
<accession>A0ABX8WKA4</accession>
<feature type="domain" description="N-acetyltransferase" evidence="1">
    <location>
        <begin position="1"/>
        <end position="135"/>
    </location>
</feature>
<keyword evidence="3" id="KW-1185">Reference proteome</keyword>
<dbReference type="PANTHER" id="PTHR43617">
    <property type="entry name" value="L-AMINO ACID N-ACETYLTRANSFERASE"/>
    <property type="match status" value="1"/>
</dbReference>
<dbReference type="Proteomes" id="UP000825799">
    <property type="component" value="Chromosome"/>
</dbReference>
<dbReference type="RefSeq" id="WP_220307510.1">
    <property type="nucleotide sequence ID" value="NZ_CP080590.1"/>
</dbReference>
<organism evidence="2 3">
    <name type="scientific">Devosia salina</name>
    <dbReference type="NCBI Taxonomy" id="2860336"/>
    <lineage>
        <taxon>Bacteria</taxon>
        <taxon>Pseudomonadati</taxon>
        <taxon>Pseudomonadota</taxon>
        <taxon>Alphaproteobacteria</taxon>
        <taxon>Hyphomicrobiales</taxon>
        <taxon>Devosiaceae</taxon>
        <taxon>Devosia</taxon>
    </lineage>
</organism>
<name>A0ABX8WKA4_9HYPH</name>